<dbReference type="GO" id="GO:0051287">
    <property type="term" value="F:NAD binding"/>
    <property type="evidence" value="ECO:0007669"/>
    <property type="project" value="InterPro"/>
</dbReference>
<dbReference type="InterPro" id="IPR006140">
    <property type="entry name" value="D-isomer_DH_NAD-bd"/>
</dbReference>
<dbReference type="PANTHER" id="PTHR10996">
    <property type="entry name" value="2-HYDROXYACID DEHYDROGENASE-RELATED"/>
    <property type="match status" value="1"/>
</dbReference>
<dbReference type="AlphaFoldDB" id="A0A101XNC4"/>
<dbReference type="OrthoDB" id="9805416at2"/>
<name>A0A101XNC4_9BACL</name>
<dbReference type="SUPFAM" id="SSF51735">
    <property type="entry name" value="NAD(P)-binding Rossmann-fold domains"/>
    <property type="match status" value="1"/>
</dbReference>
<dbReference type="PANTHER" id="PTHR10996:SF283">
    <property type="entry name" value="GLYOXYLATE_HYDROXYPYRUVATE REDUCTASE B"/>
    <property type="match status" value="1"/>
</dbReference>
<dbReference type="Pfam" id="PF00389">
    <property type="entry name" value="2-Hacid_dh"/>
    <property type="match status" value="1"/>
</dbReference>
<gene>
    <name evidence="6" type="ORF">ATW55_04125</name>
</gene>
<dbReference type="RefSeq" id="WP_067720410.1">
    <property type="nucleotide sequence ID" value="NZ_LPVJ01000072.1"/>
</dbReference>
<evidence type="ECO:0000256" key="2">
    <source>
        <dbReference type="ARBA" id="ARBA00023002"/>
    </source>
</evidence>
<reference evidence="6 7" key="1">
    <citation type="submission" date="2015-12" db="EMBL/GenBank/DDBJ databases">
        <title>Draft genome sequence of Acidibacillus ferrooxidans ITV001, isolated from a chalcopyrite acid mine drainage site in Brazil.</title>
        <authorList>
            <person name="Dall'Agnol H."/>
            <person name="Nancucheo I."/>
            <person name="Johnson B."/>
            <person name="Oliveira R."/>
            <person name="Leite L."/>
            <person name="Pylro V."/>
            <person name="Nunes G.L."/>
            <person name="Tzotzos G."/>
            <person name="Fernandes G.R."/>
            <person name="Dutra J."/>
            <person name="Orellana S.C."/>
            <person name="Oliveira G."/>
        </authorList>
    </citation>
    <scope>NUCLEOTIDE SEQUENCE [LARGE SCALE GENOMIC DNA]</scope>
    <source>
        <strain evidence="7">ITV01</strain>
    </source>
</reference>
<evidence type="ECO:0000256" key="3">
    <source>
        <dbReference type="RuleBase" id="RU003719"/>
    </source>
</evidence>
<dbReference type="GO" id="GO:0016618">
    <property type="term" value="F:hydroxypyruvate reductase [NAD(P)H] activity"/>
    <property type="evidence" value="ECO:0007669"/>
    <property type="project" value="TreeGrafter"/>
</dbReference>
<evidence type="ECO:0008006" key="8">
    <source>
        <dbReference type="Google" id="ProtNLM"/>
    </source>
</evidence>
<feature type="domain" description="D-isomer specific 2-hydroxyacid dehydrogenase catalytic" evidence="4">
    <location>
        <begin position="31"/>
        <end position="318"/>
    </location>
</feature>
<evidence type="ECO:0000256" key="1">
    <source>
        <dbReference type="ARBA" id="ARBA00005854"/>
    </source>
</evidence>
<dbReference type="GO" id="GO:0005829">
    <property type="term" value="C:cytosol"/>
    <property type="evidence" value="ECO:0007669"/>
    <property type="project" value="TreeGrafter"/>
</dbReference>
<dbReference type="CDD" id="cd05301">
    <property type="entry name" value="GDH"/>
    <property type="match status" value="1"/>
</dbReference>
<dbReference type="SUPFAM" id="SSF52283">
    <property type="entry name" value="Formate/glycerate dehydrogenase catalytic domain-like"/>
    <property type="match status" value="1"/>
</dbReference>
<dbReference type="GO" id="GO:0030267">
    <property type="term" value="F:glyoxylate reductase (NADPH) activity"/>
    <property type="evidence" value="ECO:0007669"/>
    <property type="project" value="TreeGrafter"/>
</dbReference>
<dbReference type="InterPro" id="IPR006139">
    <property type="entry name" value="D-isomer_2_OHA_DH_cat_dom"/>
</dbReference>
<dbReference type="InterPro" id="IPR029753">
    <property type="entry name" value="D-isomer_DH_CS"/>
</dbReference>
<sequence length="321" mass="35143">MTRLKLFVTRQLPRDVCDAVPADVSLAMYEHEKQAIPREELLARVAGARGIVTMLTERIDEEVMNAAGPQLAVISTMSVGFEHIDRGAAAQRGIVVCHTPDVLTETTADLVFALLLATARQLPQAERALREGQWGTWQPFQFLGTDVHGKTIGLLGMGGIAQAVARRARGFGMRILYWSRSRKSDVEETLGVTYSDLTTLLQASDFVVPLLPGGDATRHLIDQHALSRMKRNAMLINASRGSVVDEDALLQALQTRAIAGAGLDVFAREPIALTHPLLREERVVLLPHIGSATLETRTSMARRALENALLVMRGEAPFDRV</sequence>
<dbReference type="Gene3D" id="3.40.50.720">
    <property type="entry name" value="NAD(P)-binding Rossmann-like Domain"/>
    <property type="match status" value="2"/>
</dbReference>
<evidence type="ECO:0000259" key="5">
    <source>
        <dbReference type="Pfam" id="PF02826"/>
    </source>
</evidence>
<dbReference type="Proteomes" id="UP000053557">
    <property type="component" value="Unassembled WGS sequence"/>
</dbReference>
<protein>
    <recommendedName>
        <fullName evidence="8">D-glycerate dehydrogenase</fullName>
    </recommendedName>
</protein>
<feature type="domain" description="D-isomer specific 2-hydroxyacid dehydrogenase NAD-binding" evidence="5">
    <location>
        <begin position="112"/>
        <end position="290"/>
    </location>
</feature>
<comment type="similarity">
    <text evidence="1 3">Belongs to the D-isomer specific 2-hydroxyacid dehydrogenase family.</text>
</comment>
<dbReference type="InterPro" id="IPR036291">
    <property type="entry name" value="NAD(P)-bd_dom_sf"/>
</dbReference>
<keyword evidence="2 3" id="KW-0560">Oxidoreductase</keyword>
<accession>A0A101XNC4</accession>
<keyword evidence="7" id="KW-1185">Reference proteome</keyword>
<dbReference type="EMBL" id="LPVJ01000072">
    <property type="protein sequence ID" value="KUO94607.1"/>
    <property type="molecule type" value="Genomic_DNA"/>
</dbReference>
<dbReference type="Pfam" id="PF02826">
    <property type="entry name" value="2-Hacid_dh_C"/>
    <property type="match status" value="1"/>
</dbReference>
<evidence type="ECO:0000259" key="4">
    <source>
        <dbReference type="Pfam" id="PF00389"/>
    </source>
</evidence>
<comment type="caution">
    <text evidence="6">The sequence shown here is derived from an EMBL/GenBank/DDBJ whole genome shotgun (WGS) entry which is preliminary data.</text>
</comment>
<proteinExistence type="inferred from homology"/>
<evidence type="ECO:0000313" key="7">
    <source>
        <dbReference type="Proteomes" id="UP000053557"/>
    </source>
</evidence>
<dbReference type="FunFam" id="3.40.50.720:FF:000462">
    <property type="entry name" value="Glyoxylate reductase (NADP+)"/>
    <property type="match status" value="1"/>
</dbReference>
<dbReference type="InterPro" id="IPR050223">
    <property type="entry name" value="D-isomer_2-hydroxyacid_DH"/>
</dbReference>
<organism evidence="6 7">
    <name type="scientific">Ferroacidibacillus organovorans</name>
    <dbReference type="NCBI Taxonomy" id="1765683"/>
    <lineage>
        <taxon>Bacteria</taxon>
        <taxon>Bacillati</taxon>
        <taxon>Bacillota</taxon>
        <taxon>Bacilli</taxon>
        <taxon>Bacillales</taxon>
        <taxon>Alicyclobacillaceae</taxon>
        <taxon>Ferroacidibacillus</taxon>
    </lineage>
</organism>
<dbReference type="PROSITE" id="PS00671">
    <property type="entry name" value="D_2_HYDROXYACID_DH_3"/>
    <property type="match status" value="1"/>
</dbReference>
<evidence type="ECO:0000313" key="6">
    <source>
        <dbReference type="EMBL" id="KUO94607.1"/>
    </source>
</evidence>